<protein>
    <submittedName>
        <fullName evidence="1">Uncharacterized protein</fullName>
    </submittedName>
</protein>
<evidence type="ECO:0000313" key="2">
    <source>
        <dbReference type="Proteomes" id="UP000265520"/>
    </source>
</evidence>
<dbReference type="EMBL" id="LXQA010713819">
    <property type="protein sequence ID" value="MCI67292.1"/>
    <property type="molecule type" value="Genomic_DNA"/>
</dbReference>
<reference evidence="1 2" key="1">
    <citation type="journal article" date="2018" name="Front. Plant Sci.">
        <title>Red Clover (Trifolium pratense) and Zigzag Clover (T. medium) - A Picture of Genomic Similarities and Differences.</title>
        <authorList>
            <person name="Dluhosova J."/>
            <person name="Istvanek J."/>
            <person name="Nedelnik J."/>
            <person name="Repkova J."/>
        </authorList>
    </citation>
    <scope>NUCLEOTIDE SEQUENCE [LARGE SCALE GENOMIC DNA]</scope>
    <source>
        <strain evidence="2">cv. 10/8</strain>
        <tissue evidence="1">Leaf</tissue>
    </source>
</reference>
<dbReference type="AlphaFoldDB" id="A0A392U1K6"/>
<sequence>MKKIANVAHDSSSSEEDVSFMVTITDEASDSMV</sequence>
<proteinExistence type="predicted"/>
<evidence type="ECO:0000313" key="1">
    <source>
        <dbReference type="EMBL" id="MCI67292.1"/>
    </source>
</evidence>
<keyword evidence="2" id="KW-1185">Reference proteome</keyword>
<accession>A0A392U1K6</accession>
<name>A0A392U1K6_9FABA</name>
<dbReference type="Proteomes" id="UP000265520">
    <property type="component" value="Unassembled WGS sequence"/>
</dbReference>
<feature type="non-terminal residue" evidence="1">
    <location>
        <position position="33"/>
    </location>
</feature>
<comment type="caution">
    <text evidence="1">The sequence shown here is derived from an EMBL/GenBank/DDBJ whole genome shotgun (WGS) entry which is preliminary data.</text>
</comment>
<organism evidence="1 2">
    <name type="scientific">Trifolium medium</name>
    <dbReference type="NCBI Taxonomy" id="97028"/>
    <lineage>
        <taxon>Eukaryota</taxon>
        <taxon>Viridiplantae</taxon>
        <taxon>Streptophyta</taxon>
        <taxon>Embryophyta</taxon>
        <taxon>Tracheophyta</taxon>
        <taxon>Spermatophyta</taxon>
        <taxon>Magnoliopsida</taxon>
        <taxon>eudicotyledons</taxon>
        <taxon>Gunneridae</taxon>
        <taxon>Pentapetalae</taxon>
        <taxon>rosids</taxon>
        <taxon>fabids</taxon>
        <taxon>Fabales</taxon>
        <taxon>Fabaceae</taxon>
        <taxon>Papilionoideae</taxon>
        <taxon>50 kb inversion clade</taxon>
        <taxon>NPAAA clade</taxon>
        <taxon>Hologalegina</taxon>
        <taxon>IRL clade</taxon>
        <taxon>Trifolieae</taxon>
        <taxon>Trifolium</taxon>
    </lineage>
</organism>